<sequence>MSNATTTTNTNTQPATPAIDNGRKKKGPAFSKAEDVALVKAYLGVTTNPTVGTNLTEEGLWSSVVEGFVENCENLFNRDVSSLKSRFNSISSRCQFFSASYAKVYAARKSGENEDDWYEQTCARYVDFRPANSGKAFGLKHVWDLLKVEEKWKPRFTKENSEVEVVGETQPRPVGKHQAKAAKSSKRKRPSEDEDATDKESLEMVRAQQEIDRECNAISRLHVYQEKVMMTHAIMSVNMTTLSDEAKYYHKKMQKKIVEEMKRDQEKEKEEQRMIENVVEDVEDVEVEEEEGEDDSEHE</sequence>
<dbReference type="AlphaFoldDB" id="A0A8H7RR02"/>
<feature type="compositionally biased region" description="Low complexity" evidence="1">
    <location>
        <begin position="1"/>
        <end position="18"/>
    </location>
</feature>
<feature type="domain" description="No apical meristem-associated C-terminal" evidence="2">
    <location>
        <begin position="168"/>
        <end position="257"/>
    </location>
</feature>
<dbReference type="PANTHER" id="PTHR45023:SF4">
    <property type="entry name" value="GLYCINE-RICH PROTEIN-RELATED"/>
    <property type="match status" value="1"/>
</dbReference>
<comment type="caution">
    <text evidence="3">The sequence shown here is derived from an EMBL/GenBank/DDBJ whole genome shotgun (WGS) entry which is preliminary data.</text>
</comment>
<keyword evidence="4" id="KW-1185">Reference proteome</keyword>
<proteinExistence type="predicted"/>
<protein>
    <recommendedName>
        <fullName evidence="2">No apical meristem-associated C-terminal domain-containing protein</fullName>
    </recommendedName>
</protein>
<evidence type="ECO:0000313" key="3">
    <source>
        <dbReference type="EMBL" id="KAG2215073.1"/>
    </source>
</evidence>
<dbReference type="PANTHER" id="PTHR45023">
    <property type="match status" value="1"/>
</dbReference>
<evidence type="ECO:0000256" key="1">
    <source>
        <dbReference type="SAM" id="MobiDB-lite"/>
    </source>
</evidence>
<dbReference type="EMBL" id="JAEPRB010000549">
    <property type="protein sequence ID" value="KAG2215073.1"/>
    <property type="molecule type" value="Genomic_DNA"/>
</dbReference>
<gene>
    <name evidence="3" type="ORF">INT45_014328</name>
</gene>
<accession>A0A8H7RR02</accession>
<organism evidence="3 4">
    <name type="scientific">Circinella minor</name>
    <dbReference type="NCBI Taxonomy" id="1195481"/>
    <lineage>
        <taxon>Eukaryota</taxon>
        <taxon>Fungi</taxon>
        <taxon>Fungi incertae sedis</taxon>
        <taxon>Mucoromycota</taxon>
        <taxon>Mucoromycotina</taxon>
        <taxon>Mucoromycetes</taxon>
        <taxon>Mucorales</taxon>
        <taxon>Lichtheimiaceae</taxon>
        <taxon>Circinella</taxon>
    </lineage>
</organism>
<feature type="compositionally biased region" description="Basic residues" evidence="1">
    <location>
        <begin position="174"/>
        <end position="189"/>
    </location>
</feature>
<feature type="region of interest" description="Disordered" evidence="1">
    <location>
        <begin position="1"/>
        <end position="27"/>
    </location>
</feature>
<feature type="region of interest" description="Disordered" evidence="1">
    <location>
        <begin position="280"/>
        <end position="299"/>
    </location>
</feature>
<dbReference type="Proteomes" id="UP000646827">
    <property type="component" value="Unassembled WGS sequence"/>
</dbReference>
<evidence type="ECO:0000313" key="4">
    <source>
        <dbReference type="Proteomes" id="UP000646827"/>
    </source>
</evidence>
<evidence type="ECO:0000259" key="2">
    <source>
        <dbReference type="Pfam" id="PF14303"/>
    </source>
</evidence>
<dbReference type="OrthoDB" id="2301372at2759"/>
<dbReference type="Pfam" id="PF14303">
    <property type="entry name" value="NAM-associated"/>
    <property type="match status" value="1"/>
</dbReference>
<reference evidence="3 4" key="1">
    <citation type="submission" date="2020-12" db="EMBL/GenBank/DDBJ databases">
        <title>Metabolic potential, ecology and presence of endohyphal bacteria is reflected in genomic diversity of Mucoromycotina.</title>
        <authorList>
            <person name="Muszewska A."/>
            <person name="Okrasinska A."/>
            <person name="Steczkiewicz K."/>
            <person name="Drgas O."/>
            <person name="Orlowska M."/>
            <person name="Perlinska-Lenart U."/>
            <person name="Aleksandrzak-Piekarczyk T."/>
            <person name="Szatraj K."/>
            <person name="Zielenkiewicz U."/>
            <person name="Pilsyk S."/>
            <person name="Malc E."/>
            <person name="Mieczkowski P."/>
            <person name="Kruszewska J.S."/>
            <person name="Biernat P."/>
            <person name="Pawlowska J."/>
        </authorList>
    </citation>
    <scope>NUCLEOTIDE SEQUENCE [LARGE SCALE GENOMIC DNA]</scope>
    <source>
        <strain evidence="3 4">CBS 142.35</strain>
    </source>
</reference>
<dbReference type="InterPro" id="IPR029466">
    <property type="entry name" value="NAM-associated_C"/>
</dbReference>
<name>A0A8H7RR02_9FUNG</name>
<feature type="region of interest" description="Disordered" evidence="1">
    <location>
        <begin position="159"/>
        <end position="201"/>
    </location>
</feature>